<gene>
    <name evidence="2" type="ORF">bsdtb5_01480</name>
</gene>
<dbReference type="InterPro" id="IPR007345">
    <property type="entry name" value="Polysacch_pyruvyl_Trfase"/>
</dbReference>
<accession>A0A7R7ICE1</accession>
<evidence type="ECO:0000259" key="1">
    <source>
        <dbReference type="Pfam" id="PF04230"/>
    </source>
</evidence>
<organism evidence="2 3">
    <name type="scientific">Anaeromicropila herbilytica</name>
    <dbReference type="NCBI Taxonomy" id="2785025"/>
    <lineage>
        <taxon>Bacteria</taxon>
        <taxon>Bacillati</taxon>
        <taxon>Bacillota</taxon>
        <taxon>Clostridia</taxon>
        <taxon>Lachnospirales</taxon>
        <taxon>Lachnospiraceae</taxon>
        <taxon>Anaeromicropila</taxon>
    </lineage>
</organism>
<dbReference type="Proteomes" id="UP000595897">
    <property type="component" value="Chromosome"/>
</dbReference>
<reference evidence="2 3" key="1">
    <citation type="submission" date="2020-11" db="EMBL/GenBank/DDBJ databases">
        <title>Draft genome sequencing of a Lachnospiraceae strain isolated from anoxic soil subjected to BSD treatment.</title>
        <authorList>
            <person name="Uek A."/>
            <person name="Tonouchi A."/>
        </authorList>
    </citation>
    <scope>NUCLEOTIDE SEQUENCE [LARGE SCALE GENOMIC DNA]</scope>
    <source>
        <strain evidence="2 3">TB5</strain>
    </source>
</reference>
<dbReference type="Pfam" id="PF04230">
    <property type="entry name" value="PS_pyruv_trans"/>
    <property type="match status" value="1"/>
</dbReference>
<proteinExistence type="predicted"/>
<protein>
    <recommendedName>
        <fullName evidence="1">Polysaccharide pyruvyl transferase domain-containing protein</fullName>
    </recommendedName>
</protein>
<dbReference type="KEGG" id="ahb:bsdtb5_01480"/>
<dbReference type="EMBL" id="AP024169">
    <property type="protein sequence ID" value="BCN28853.1"/>
    <property type="molecule type" value="Genomic_DNA"/>
</dbReference>
<sequence length="461" mass="52928">MKRILIRAGMSPIDNFDPVHIILNNSIGGNVGNLIYAYSIFRTLTTPDTILEPNYYKIDPNSSNEINEKYDAFVIPLADAFREDFIPELRKYTKLINKLSIPVYVIGVGLKAPFEPKISSGFSFDEDVKEFVTAVLEHSNIIGVRGQITSDYLTHLGFREGIDHMVIGCPSMYTFGPKLTIRDTTITKDSKVSINNSKLSPNNVLDFIKRSTKEFSDYYFIPQWMKELKLSYFGYPSINNMKSNYPCQITDEIYQEGRVRFFHNLPTWVEFLKTVDLSFGARLHGNITSTIAGTPSIIIPKDARMRELAMYHNLTHVMANEINDSTSIWDLIEKADFKSPMEVQARNFANYIDFLNMNHIDHIYKECLTPSIVPLDEQLKTIEYVPPTIPITSLSQEEALLRLEKYHLATDTLIENQKNTIYSINRKLNTVHKQLEKEEALLNRRSVKLALSFANKINRIK</sequence>
<evidence type="ECO:0000313" key="3">
    <source>
        <dbReference type="Proteomes" id="UP000595897"/>
    </source>
</evidence>
<feature type="domain" description="Polysaccharide pyruvyl transferase" evidence="1">
    <location>
        <begin position="30"/>
        <end position="299"/>
    </location>
</feature>
<dbReference type="RefSeq" id="WP_271714159.1">
    <property type="nucleotide sequence ID" value="NZ_AP024169.1"/>
</dbReference>
<evidence type="ECO:0000313" key="2">
    <source>
        <dbReference type="EMBL" id="BCN28853.1"/>
    </source>
</evidence>
<dbReference type="AlphaFoldDB" id="A0A7R7ICE1"/>
<keyword evidence="3" id="KW-1185">Reference proteome</keyword>
<name>A0A7R7ICE1_9FIRM</name>